<dbReference type="HAMAP" id="MF_01810">
    <property type="entry name" value="YidC_type1"/>
    <property type="match status" value="1"/>
</dbReference>
<evidence type="ECO:0000259" key="14">
    <source>
        <dbReference type="Pfam" id="PF02096"/>
    </source>
</evidence>
<dbReference type="InterPro" id="IPR038221">
    <property type="entry name" value="YidC_periplasmic_sf"/>
</dbReference>
<keyword evidence="17" id="KW-1185">Reference proteome</keyword>
<dbReference type="InterPro" id="IPR019998">
    <property type="entry name" value="Membr_insert_YidC"/>
</dbReference>
<reference evidence="17" key="1">
    <citation type="journal article" date="2019" name="Int. J. Syst. Evol. Microbiol.">
        <title>The Global Catalogue of Microorganisms (GCM) 10K type strain sequencing project: providing services to taxonomists for standard genome sequencing and annotation.</title>
        <authorList>
            <consortium name="The Broad Institute Genomics Platform"/>
            <consortium name="The Broad Institute Genome Sequencing Center for Infectious Disease"/>
            <person name="Wu L."/>
            <person name="Ma J."/>
        </authorList>
    </citation>
    <scope>NUCLEOTIDE SEQUENCE [LARGE SCALE GENOMIC DNA]</scope>
    <source>
        <strain evidence="17">LMG 29894</strain>
    </source>
</reference>
<feature type="domain" description="Membrane insertase YidC N-terminal" evidence="15">
    <location>
        <begin position="66"/>
        <end position="354"/>
    </location>
</feature>
<sequence>MDTRRFILFVVLSFGILYGWSYLQHSQQPQRPAVVQQSGANPTAAATPSVAAAAPADTSRLQKGSRVRITTDLIDAEIDTMGGDLRRLSLLKHGRHEQPGTPLVLLDERPDHTYVAQTGLLQASLPNLPTHRTLFTTKDSQVRLENGQDSVSVRLEAAEVGGLKVAKIYTFKRNSYLIDVKYEIQNGGAAPVALSAYYRLLRDGSLPEGSGNGFFGTATFTGPAVYTDISKFQKVDFKDIDKGKAEYAHEGRDGWVAMIQHYFASAWLLSANGYQNVCARNACRFEVKSAGDGLYSAGAVVDLPAIQPGTTSSFSVPLFAGPQETRRLLAAAPGLEFVKDYGWTSVLARPIFTLLDMIHGLVGNWGWAIVLLTLLIKVVLLWPTAASYRSMARLKKLAPRMKRLQEQYADDRMKFQQAMMEMYKTEKVSPLGGCLPILVQIPVFIALYSVLLATVEMRQAPWVLWIKDLSLPDPYYVLPVIMTVSSYVQTFLNPPATDPMQDKMMKLMPLIFGVMFFFFPAGLVLYWVVNNLFSIVQQWLITRAIEKGDSPA</sequence>
<evidence type="ECO:0000256" key="5">
    <source>
        <dbReference type="ARBA" id="ARBA00022475"/>
    </source>
</evidence>
<protein>
    <recommendedName>
        <fullName evidence="3 13">Membrane protein insertase YidC</fullName>
    </recommendedName>
    <alternativeName>
        <fullName evidence="12 13">Foldase YidC</fullName>
    </alternativeName>
    <alternativeName>
        <fullName evidence="11 13">Membrane integrase YidC</fullName>
    </alternativeName>
    <alternativeName>
        <fullName evidence="13">Membrane protein YidC</fullName>
    </alternativeName>
</protein>
<comment type="function">
    <text evidence="13">Required for the insertion and/or proper folding and/or complex formation of integral membrane proteins into the membrane. Involved in integration of membrane proteins that insert both dependently and independently of the Sec translocase complex, as well as at least some lipoproteins. Aids folding of multispanning membrane proteins.</text>
</comment>
<dbReference type="CDD" id="cd20070">
    <property type="entry name" value="5TM_YidC_Alb3"/>
    <property type="match status" value="1"/>
</dbReference>
<comment type="similarity">
    <text evidence="2 13">Belongs to the OXA1/ALB3/YidC family. Type 1 subfamily.</text>
</comment>
<dbReference type="CDD" id="cd19961">
    <property type="entry name" value="EcYidC-like_peri"/>
    <property type="match status" value="1"/>
</dbReference>
<evidence type="ECO:0000256" key="3">
    <source>
        <dbReference type="ARBA" id="ARBA00015325"/>
    </source>
</evidence>
<feature type="domain" description="Membrane insertase YidC/Oxa/ALB C-terminal" evidence="14">
    <location>
        <begin position="365"/>
        <end position="543"/>
    </location>
</feature>
<dbReference type="NCBIfam" id="TIGR03593">
    <property type="entry name" value="yidC_nterm"/>
    <property type="match status" value="1"/>
</dbReference>
<dbReference type="InterPro" id="IPR028055">
    <property type="entry name" value="YidC/Oxa/ALB_C"/>
</dbReference>
<organism evidence="16 17">
    <name type="scientific">Chitinimonas lacunae</name>
    <dbReference type="NCBI Taxonomy" id="1963018"/>
    <lineage>
        <taxon>Bacteria</taxon>
        <taxon>Pseudomonadati</taxon>
        <taxon>Pseudomonadota</taxon>
        <taxon>Betaproteobacteria</taxon>
        <taxon>Neisseriales</taxon>
        <taxon>Chitinibacteraceae</taxon>
        <taxon>Chitinimonas</taxon>
    </lineage>
</organism>
<keyword evidence="10 13" id="KW-0143">Chaperone</keyword>
<dbReference type="Pfam" id="PF14849">
    <property type="entry name" value="YidC_periplas"/>
    <property type="match status" value="1"/>
</dbReference>
<comment type="subunit">
    <text evidence="13">Interacts with the Sec translocase complex via SecD. Specifically interacts with transmembrane segments of nascent integral membrane proteins during membrane integration.</text>
</comment>
<gene>
    <name evidence="13 16" type="primary">yidC</name>
    <name evidence="16" type="ORF">ACFOW7_13800</name>
</gene>
<dbReference type="NCBIfam" id="NF002353">
    <property type="entry name" value="PRK01318.1-4"/>
    <property type="match status" value="1"/>
</dbReference>
<keyword evidence="7 13" id="KW-0653">Protein transport</keyword>
<dbReference type="InterPro" id="IPR028053">
    <property type="entry name" value="Membr_insert_YidC_N"/>
</dbReference>
<name>A0ABV8MTV1_9NEIS</name>
<evidence type="ECO:0000259" key="15">
    <source>
        <dbReference type="Pfam" id="PF14849"/>
    </source>
</evidence>
<dbReference type="NCBIfam" id="TIGR03592">
    <property type="entry name" value="yidC_oxa1_cterm"/>
    <property type="match status" value="1"/>
</dbReference>
<dbReference type="Proteomes" id="UP001595791">
    <property type="component" value="Unassembled WGS sequence"/>
</dbReference>
<keyword evidence="6 13" id="KW-0812">Transmembrane</keyword>
<proteinExistence type="inferred from homology"/>
<evidence type="ECO:0000256" key="11">
    <source>
        <dbReference type="ARBA" id="ARBA00033245"/>
    </source>
</evidence>
<evidence type="ECO:0000256" key="8">
    <source>
        <dbReference type="ARBA" id="ARBA00022989"/>
    </source>
</evidence>
<evidence type="ECO:0000256" key="12">
    <source>
        <dbReference type="ARBA" id="ARBA00033342"/>
    </source>
</evidence>
<dbReference type="PRINTS" id="PR01900">
    <property type="entry name" value="YIDCPROTEIN"/>
</dbReference>
<dbReference type="Pfam" id="PF02096">
    <property type="entry name" value="60KD_IMP"/>
    <property type="match status" value="1"/>
</dbReference>
<accession>A0ABV8MTV1</accession>
<evidence type="ECO:0000256" key="13">
    <source>
        <dbReference type="HAMAP-Rule" id="MF_01810"/>
    </source>
</evidence>
<evidence type="ECO:0000313" key="17">
    <source>
        <dbReference type="Proteomes" id="UP001595791"/>
    </source>
</evidence>
<dbReference type="PANTHER" id="PTHR12428:SF65">
    <property type="entry name" value="CYTOCHROME C OXIDASE ASSEMBLY PROTEIN COX18, MITOCHONDRIAL"/>
    <property type="match status" value="1"/>
</dbReference>
<comment type="subcellular location">
    <subcellularLocation>
        <location evidence="1">Cell inner membrane</location>
        <topology evidence="1">Multi-pass membrane protein</topology>
    </subcellularLocation>
    <subcellularLocation>
        <location evidence="13">Cell membrane</location>
        <topology evidence="13">Multi-pass membrane protein</topology>
    </subcellularLocation>
</comment>
<feature type="transmembrane region" description="Helical" evidence="13">
    <location>
        <begin position="507"/>
        <end position="529"/>
    </location>
</feature>
<dbReference type="Gene3D" id="2.70.98.90">
    <property type="match status" value="1"/>
</dbReference>
<keyword evidence="8 13" id="KW-1133">Transmembrane helix</keyword>
<dbReference type="RefSeq" id="WP_378165208.1">
    <property type="nucleotide sequence ID" value="NZ_JBHSBU010000001.1"/>
</dbReference>
<feature type="transmembrane region" description="Helical" evidence="13">
    <location>
        <begin position="428"/>
        <end position="455"/>
    </location>
</feature>
<dbReference type="InterPro" id="IPR001708">
    <property type="entry name" value="YidC/ALB3/OXA1/COX18"/>
</dbReference>
<keyword evidence="4 13" id="KW-0813">Transport</keyword>
<dbReference type="InterPro" id="IPR047196">
    <property type="entry name" value="YidC_ALB_C"/>
</dbReference>
<evidence type="ECO:0000256" key="6">
    <source>
        <dbReference type="ARBA" id="ARBA00022692"/>
    </source>
</evidence>
<keyword evidence="5 13" id="KW-1003">Cell membrane</keyword>
<evidence type="ECO:0000256" key="4">
    <source>
        <dbReference type="ARBA" id="ARBA00022448"/>
    </source>
</evidence>
<evidence type="ECO:0000256" key="9">
    <source>
        <dbReference type="ARBA" id="ARBA00023136"/>
    </source>
</evidence>
<evidence type="ECO:0000256" key="7">
    <source>
        <dbReference type="ARBA" id="ARBA00022927"/>
    </source>
</evidence>
<keyword evidence="9 13" id="KW-0472">Membrane</keyword>
<comment type="caution">
    <text evidence="13">Lacks conserved residue(s) required for the propagation of feature annotation.</text>
</comment>
<evidence type="ECO:0000313" key="16">
    <source>
        <dbReference type="EMBL" id="MFC4160411.1"/>
    </source>
</evidence>
<dbReference type="NCBIfam" id="NF002352">
    <property type="entry name" value="PRK01318.1-3"/>
    <property type="match status" value="1"/>
</dbReference>
<feature type="transmembrane region" description="Helical" evidence="13">
    <location>
        <begin position="365"/>
        <end position="386"/>
    </location>
</feature>
<dbReference type="PANTHER" id="PTHR12428">
    <property type="entry name" value="OXA1"/>
    <property type="match status" value="1"/>
</dbReference>
<evidence type="ECO:0000256" key="2">
    <source>
        <dbReference type="ARBA" id="ARBA00010527"/>
    </source>
</evidence>
<evidence type="ECO:0000256" key="1">
    <source>
        <dbReference type="ARBA" id="ARBA00004429"/>
    </source>
</evidence>
<evidence type="ECO:0000256" key="10">
    <source>
        <dbReference type="ARBA" id="ARBA00023186"/>
    </source>
</evidence>
<dbReference type="PRINTS" id="PR00701">
    <property type="entry name" value="60KDINNERMP"/>
</dbReference>
<dbReference type="EMBL" id="JBHSBU010000001">
    <property type="protein sequence ID" value="MFC4160411.1"/>
    <property type="molecule type" value="Genomic_DNA"/>
</dbReference>
<comment type="caution">
    <text evidence="16">The sequence shown here is derived from an EMBL/GenBank/DDBJ whole genome shotgun (WGS) entry which is preliminary data.</text>
</comment>